<sequence length="78" mass="7856">GLTTNNKTLTVNNSALAELTNQAGTAELTDSSVGNVTNKAGFTLTNSALNGTLDNEGTADIEGSKVAGLTTNNKTLTV</sequence>
<proteinExistence type="predicted"/>
<evidence type="ECO:0008006" key="3">
    <source>
        <dbReference type="Google" id="ProtNLM"/>
    </source>
</evidence>
<feature type="non-terminal residue" evidence="1">
    <location>
        <position position="78"/>
    </location>
</feature>
<keyword evidence="2" id="KW-1185">Reference proteome</keyword>
<gene>
    <name evidence="1" type="ORF">NQF86_09120</name>
</gene>
<name>A0ABT3WM21_9PROT</name>
<dbReference type="EMBL" id="JANIDY010000014">
    <property type="protein sequence ID" value="MCX5618812.1"/>
    <property type="molecule type" value="Genomic_DNA"/>
</dbReference>
<protein>
    <recommendedName>
        <fullName evidence="3">Flagellin</fullName>
    </recommendedName>
</protein>
<evidence type="ECO:0000313" key="2">
    <source>
        <dbReference type="Proteomes" id="UP001165576"/>
    </source>
</evidence>
<reference evidence="1" key="1">
    <citation type="submission" date="2022-07" db="EMBL/GenBank/DDBJ databases">
        <title>Bombella genomes.</title>
        <authorList>
            <person name="Harer L."/>
            <person name="Styblova S."/>
            <person name="Ehrmann M."/>
        </authorList>
    </citation>
    <scope>NUCLEOTIDE SEQUENCE</scope>
    <source>
        <strain evidence="1">TMW 2.2543</strain>
    </source>
</reference>
<evidence type="ECO:0000313" key="1">
    <source>
        <dbReference type="EMBL" id="MCX5618812.1"/>
    </source>
</evidence>
<dbReference type="RefSeq" id="WP_266117334.1">
    <property type="nucleotide sequence ID" value="NZ_JANIDY010000014.1"/>
</dbReference>
<dbReference type="Proteomes" id="UP001165576">
    <property type="component" value="Unassembled WGS sequence"/>
</dbReference>
<comment type="caution">
    <text evidence="1">The sequence shown here is derived from an EMBL/GenBank/DDBJ whole genome shotgun (WGS) entry which is preliminary data.</text>
</comment>
<feature type="non-terminal residue" evidence="1">
    <location>
        <position position="1"/>
    </location>
</feature>
<organism evidence="1 2">
    <name type="scientific">Bombella pluederhausensis</name>
    <dbReference type="NCBI Taxonomy" id="2967336"/>
    <lineage>
        <taxon>Bacteria</taxon>
        <taxon>Pseudomonadati</taxon>
        <taxon>Pseudomonadota</taxon>
        <taxon>Alphaproteobacteria</taxon>
        <taxon>Acetobacterales</taxon>
        <taxon>Acetobacteraceae</taxon>
        <taxon>Bombella</taxon>
    </lineage>
</organism>
<accession>A0ABT3WM21</accession>